<dbReference type="AlphaFoldDB" id="A0A9P7VAG4"/>
<accession>A0A9P7VAG4</accession>
<feature type="compositionally biased region" description="Basic residues" evidence="1">
    <location>
        <begin position="1"/>
        <end position="10"/>
    </location>
</feature>
<evidence type="ECO:0000256" key="1">
    <source>
        <dbReference type="SAM" id="MobiDB-lite"/>
    </source>
</evidence>
<dbReference type="RefSeq" id="XP_043049819.1">
    <property type="nucleotide sequence ID" value="XM_043195646.1"/>
</dbReference>
<dbReference type="GO" id="GO:0006364">
    <property type="term" value="P:rRNA processing"/>
    <property type="evidence" value="ECO:0007669"/>
    <property type="project" value="InterPro"/>
</dbReference>
<evidence type="ECO:0000313" key="3">
    <source>
        <dbReference type="Proteomes" id="UP000790833"/>
    </source>
</evidence>
<dbReference type="GeneID" id="66118373"/>
<dbReference type="InterPro" id="IPR013268">
    <property type="entry name" value="UTP16"/>
</dbReference>
<dbReference type="GO" id="GO:0030515">
    <property type="term" value="F:snoRNA binding"/>
    <property type="evidence" value="ECO:0007669"/>
    <property type="project" value="InterPro"/>
</dbReference>
<dbReference type="OrthoDB" id="4096107at2759"/>
<feature type="region of interest" description="Disordered" evidence="1">
    <location>
        <begin position="1"/>
        <end position="121"/>
    </location>
</feature>
<organism evidence="2 3">
    <name type="scientific">Scheffersomyces spartinae</name>
    <dbReference type="NCBI Taxonomy" id="45513"/>
    <lineage>
        <taxon>Eukaryota</taxon>
        <taxon>Fungi</taxon>
        <taxon>Dikarya</taxon>
        <taxon>Ascomycota</taxon>
        <taxon>Saccharomycotina</taxon>
        <taxon>Pichiomycetes</taxon>
        <taxon>Debaryomycetaceae</taxon>
        <taxon>Scheffersomyces</taxon>
    </lineage>
</organism>
<evidence type="ECO:0000313" key="2">
    <source>
        <dbReference type="EMBL" id="KAG7194272.1"/>
    </source>
</evidence>
<protein>
    <submittedName>
        <fullName evidence="2">Uncharacterized protein</fullName>
    </submittedName>
</protein>
<sequence>MVTTRSGKKLKFNEDGELSPSEDYHTADEVPSQSEALGEEQVSESESNSGSDSDSDSDDAPEEESTTGARKAVVLKQRAEAQRAQDLKNKEKEKRRQIDLRNKEQQELKRAKEQSQVQETQTLEQYHGQALPDYLPEDMFDSLHDEEVGQDHVTKPKTKGTHKKFSDDLKEMKRQLKMEKLKKLRMAKHETVRKGPVHVQVASFGGKSKTVPKLEVKILDTREKWLKRKSVNRK</sequence>
<name>A0A9P7VAG4_9ASCO</name>
<keyword evidence="3" id="KW-1185">Reference proteome</keyword>
<feature type="compositionally biased region" description="Basic and acidic residues" evidence="1">
    <location>
        <begin position="77"/>
        <end position="113"/>
    </location>
</feature>
<feature type="compositionally biased region" description="Acidic residues" evidence="1">
    <location>
        <begin position="53"/>
        <end position="65"/>
    </location>
</feature>
<dbReference type="Pfam" id="PF08297">
    <property type="entry name" value="U3_snoRNA_assoc"/>
    <property type="match status" value="1"/>
</dbReference>
<dbReference type="EMBL" id="JAHMUF010000008">
    <property type="protein sequence ID" value="KAG7194272.1"/>
    <property type="molecule type" value="Genomic_DNA"/>
</dbReference>
<comment type="caution">
    <text evidence="2">The sequence shown here is derived from an EMBL/GenBank/DDBJ whole genome shotgun (WGS) entry which is preliminary data.</text>
</comment>
<proteinExistence type="predicted"/>
<dbReference type="Proteomes" id="UP000790833">
    <property type="component" value="Unassembled WGS sequence"/>
</dbReference>
<reference evidence="2" key="1">
    <citation type="submission" date="2021-03" db="EMBL/GenBank/DDBJ databases">
        <authorList>
            <person name="Palmer J.M."/>
        </authorList>
    </citation>
    <scope>NUCLEOTIDE SEQUENCE</scope>
    <source>
        <strain evidence="2">ARV_011</strain>
    </source>
</reference>
<gene>
    <name evidence="2" type="ORF">KQ657_004999</name>
</gene>